<keyword evidence="2" id="KW-1185">Reference proteome</keyword>
<evidence type="ECO:0000313" key="2">
    <source>
        <dbReference type="Proteomes" id="UP000244336"/>
    </source>
</evidence>
<evidence type="ECO:0000313" key="1">
    <source>
        <dbReference type="EMBL" id="PUZ63758.1"/>
    </source>
</evidence>
<name>A0A2T7E7G0_9POAL</name>
<dbReference type="EMBL" id="CM009751">
    <property type="protein sequence ID" value="PUZ63758.1"/>
    <property type="molecule type" value="Genomic_DNA"/>
</dbReference>
<reference evidence="1 2" key="1">
    <citation type="submission" date="2018-04" db="EMBL/GenBank/DDBJ databases">
        <title>WGS assembly of Panicum hallii var. hallii HAL2.</title>
        <authorList>
            <person name="Lovell J."/>
            <person name="Jenkins J."/>
            <person name="Lowry D."/>
            <person name="Mamidi S."/>
            <person name="Sreedasyam A."/>
            <person name="Weng X."/>
            <person name="Barry K."/>
            <person name="Bonette J."/>
            <person name="Campitelli B."/>
            <person name="Daum C."/>
            <person name="Gordon S."/>
            <person name="Gould B."/>
            <person name="Lipzen A."/>
            <person name="MacQueen A."/>
            <person name="Palacio-Mejia J."/>
            <person name="Plott C."/>
            <person name="Shakirov E."/>
            <person name="Shu S."/>
            <person name="Yoshinaga Y."/>
            <person name="Zane M."/>
            <person name="Rokhsar D."/>
            <person name="Grimwood J."/>
            <person name="Schmutz J."/>
            <person name="Juenger T."/>
        </authorList>
    </citation>
    <scope>NUCLEOTIDE SEQUENCE [LARGE SCALE GENOMIC DNA]</scope>
    <source>
        <strain evidence="2">cv. HAL2</strain>
    </source>
</reference>
<accession>A0A2T7E7G0</accession>
<protein>
    <submittedName>
        <fullName evidence="1">Uncharacterized protein</fullName>
    </submittedName>
</protein>
<organism evidence="1 2">
    <name type="scientific">Panicum hallii var. hallii</name>
    <dbReference type="NCBI Taxonomy" id="1504633"/>
    <lineage>
        <taxon>Eukaryota</taxon>
        <taxon>Viridiplantae</taxon>
        <taxon>Streptophyta</taxon>
        <taxon>Embryophyta</taxon>
        <taxon>Tracheophyta</taxon>
        <taxon>Spermatophyta</taxon>
        <taxon>Magnoliopsida</taxon>
        <taxon>Liliopsida</taxon>
        <taxon>Poales</taxon>
        <taxon>Poaceae</taxon>
        <taxon>PACMAD clade</taxon>
        <taxon>Panicoideae</taxon>
        <taxon>Panicodae</taxon>
        <taxon>Paniceae</taxon>
        <taxon>Panicinae</taxon>
        <taxon>Panicum</taxon>
        <taxon>Panicum sect. Panicum</taxon>
    </lineage>
</organism>
<sequence length="141" mass="16239">MIQLKFGAGRELKNAWRWMHAGLDHMKGDPRRIREGYEQEIEKAIRRNAPSKSRWSIGVDTMRKANNASDSVCASLILKVRAVTGLPRTRWDRKCLASVNQVILFKDDGYIAYFVLVDICGYNCSLVWKKRNRMFSVSMAV</sequence>
<dbReference type="Proteomes" id="UP000244336">
    <property type="component" value="Chromosome 3"/>
</dbReference>
<dbReference type="AlphaFoldDB" id="A0A2T7E7G0"/>
<gene>
    <name evidence="1" type="ORF">GQ55_3G093200</name>
</gene>
<dbReference type="Gramene" id="PUZ63758">
    <property type="protein sequence ID" value="PUZ63758"/>
    <property type="gene ID" value="GQ55_3G093200"/>
</dbReference>
<proteinExistence type="predicted"/>